<organism evidence="1 2">
    <name type="scientific">Peronosclerospora sorghi</name>
    <dbReference type="NCBI Taxonomy" id="230839"/>
    <lineage>
        <taxon>Eukaryota</taxon>
        <taxon>Sar</taxon>
        <taxon>Stramenopiles</taxon>
        <taxon>Oomycota</taxon>
        <taxon>Peronosporomycetes</taxon>
        <taxon>Peronosporales</taxon>
        <taxon>Peronosporaceae</taxon>
        <taxon>Peronosclerospora</taxon>
    </lineage>
</organism>
<gene>
    <name evidence="1" type="ORF">PsorP6_007477</name>
</gene>
<name>A0ACC0W7V4_9STRA</name>
<evidence type="ECO:0000313" key="2">
    <source>
        <dbReference type="Proteomes" id="UP001163321"/>
    </source>
</evidence>
<sequence length="207" mass="23020">MILNHAAVSAAASPMGNLLSFSLEALYGTLASFFGNRESRIMIIGLDGAGKTTFLYKIKLGELVNTIPTIGFNVEVFEYKNIKFTAWDIGGQEKIRSLWKHYLYNNDAVIFVVDASDIERIDEAKEALHLIFEAEELSDTKLLVYANKQDQPNALSGDELRVRLELSELTKNPTYVQPCIATTGEGLYEGLDWLSKAILGEVTSNTY</sequence>
<protein>
    <submittedName>
        <fullName evidence="1">Uncharacterized protein</fullName>
    </submittedName>
</protein>
<dbReference type="Proteomes" id="UP001163321">
    <property type="component" value="Chromosome 3"/>
</dbReference>
<keyword evidence="2" id="KW-1185">Reference proteome</keyword>
<accession>A0ACC0W7V4</accession>
<dbReference type="EMBL" id="CM047582">
    <property type="protein sequence ID" value="KAI9914642.1"/>
    <property type="molecule type" value="Genomic_DNA"/>
</dbReference>
<comment type="caution">
    <text evidence="1">The sequence shown here is derived from an EMBL/GenBank/DDBJ whole genome shotgun (WGS) entry which is preliminary data.</text>
</comment>
<reference evidence="1 2" key="1">
    <citation type="journal article" date="2022" name="bioRxiv">
        <title>The genome of the oomycete Peronosclerospora sorghi, a cosmopolitan pathogen of maize and sorghum, is inflated with dispersed pseudogenes.</title>
        <authorList>
            <person name="Fletcher K."/>
            <person name="Martin F."/>
            <person name="Isakeit T."/>
            <person name="Cavanaugh K."/>
            <person name="Magill C."/>
            <person name="Michelmore R."/>
        </authorList>
    </citation>
    <scope>NUCLEOTIDE SEQUENCE [LARGE SCALE GENOMIC DNA]</scope>
    <source>
        <strain evidence="1">P6</strain>
    </source>
</reference>
<evidence type="ECO:0000313" key="1">
    <source>
        <dbReference type="EMBL" id="KAI9914642.1"/>
    </source>
</evidence>
<proteinExistence type="predicted"/>